<evidence type="ECO:0000256" key="2">
    <source>
        <dbReference type="SAM" id="SignalP"/>
    </source>
</evidence>
<dbReference type="EMBL" id="LT629740">
    <property type="protein sequence ID" value="SDS96498.1"/>
    <property type="molecule type" value="Genomic_DNA"/>
</dbReference>
<keyword evidence="1" id="KW-0812">Transmembrane</keyword>
<reference evidence="3 4" key="1">
    <citation type="submission" date="2016-10" db="EMBL/GenBank/DDBJ databases">
        <authorList>
            <person name="de Groot N.N."/>
        </authorList>
    </citation>
    <scope>NUCLEOTIDE SEQUENCE [LARGE SCALE GENOMIC DNA]</scope>
    <source>
        <strain evidence="3 4">MP1X4</strain>
    </source>
</reference>
<feature type="chain" id="PRO_5009264412" evidence="2">
    <location>
        <begin position="21"/>
        <end position="174"/>
    </location>
</feature>
<dbReference type="RefSeq" id="WP_157682117.1">
    <property type="nucleotide sequence ID" value="NZ_LT629740.1"/>
</dbReference>
<evidence type="ECO:0000313" key="3">
    <source>
        <dbReference type="EMBL" id="SDS96498.1"/>
    </source>
</evidence>
<organism evidence="3 4">
    <name type="scientific">Mucilaginibacter mallensis</name>
    <dbReference type="NCBI Taxonomy" id="652787"/>
    <lineage>
        <taxon>Bacteria</taxon>
        <taxon>Pseudomonadati</taxon>
        <taxon>Bacteroidota</taxon>
        <taxon>Sphingobacteriia</taxon>
        <taxon>Sphingobacteriales</taxon>
        <taxon>Sphingobacteriaceae</taxon>
        <taxon>Mucilaginibacter</taxon>
    </lineage>
</organism>
<feature type="signal peptide" evidence="2">
    <location>
        <begin position="1"/>
        <end position="20"/>
    </location>
</feature>
<dbReference type="AlphaFoldDB" id="A0A1H1WGM1"/>
<gene>
    <name evidence="3" type="ORF">SAMN05216490_2190</name>
</gene>
<feature type="transmembrane region" description="Helical" evidence="1">
    <location>
        <begin position="149"/>
        <end position="167"/>
    </location>
</feature>
<dbReference type="Proteomes" id="UP000199679">
    <property type="component" value="Chromosome I"/>
</dbReference>
<evidence type="ECO:0000313" key="4">
    <source>
        <dbReference type="Proteomes" id="UP000199679"/>
    </source>
</evidence>
<keyword evidence="1" id="KW-0472">Membrane</keyword>
<proteinExistence type="predicted"/>
<accession>A0A1H1WGM1</accession>
<protein>
    <submittedName>
        <fullName evidence="3">Uncharacterized protein</fullName>
    </submittedName>
</protein>
<keyword evidence="4" id="KW-1185">Reference proteome</keyword>
<keyword evidence="1" id="KW-1133">Transmembrane helix</keyword>
<dbReference type="STRING" id="652787.SAMN05216490_2190"/>
<sequence length="174" mass="20187">MMKKILLLVLFSLFLADTYAQVTADSMAYQAQRKKINDMLGQRKQKFGQYDQSLSQHTGIFGLQTKNDIRRSNDILMDIVKTDDDIFAQLKVLLDYKTFEQKEVQSHIADADTSKIGYMNTINRLRDQNEKLRHDIELTEQDQQRGKQISLGIIFALLFIVILLLRAKFVKKGK</sequence>
<dbReference type="OrthoDB" id="713774at2"/>
<name>A0A1H1WGM1_MUCMA</name>
<keyword evidence="2" id="KW-0732">Signal</keyword>
<evidence type="ECO:0000256" key="1">
    <source>
        <dbReference type="SAM" id="Phobius"/>
    </source>
</evidence>